<feature type="transmembrane region" description="Helical" evidence="6">
    <location>
        <begin position="35"/>
        <end position="55"/>
    </location>
</feature>
<gene>
    <name evidence="7" type="ORF">MED297_15040</name>
</gene>
<keyword evidence="3 6" id="KW-0812">Transmembrane</keyword>
<dbReference type="PANTHER" id="PTHR12608">
    <property type="entry name" value="TRANSMEMBRANE PROTEIN HTP-1 RELATED"/>
    <property type="match status" value="1"/>
</dbReference>
<evidence type="ECO:0000313" key="7">
    <source>
        <dbReference type="EMBL" id="EAR08548.1"/>
    </source>
</evidence>
<feature type="transmembrane region" description="Helical" evidence="6">
    <location>
        <begin position="67"/>
        <end position="84"/>
    </location>
</feature>
<dbReference type="GO" id="GO:0046873">
    <property type="term" value="F:metal ion transmembrane transporter activity"/>
    <property type="evidence" value="ECO:0007669"/>
    <property type="project" value="InterPro"/>
</dbReference>
<dbReference type="AlphaFoldDB" id="A4BH49"/>
<dbReference type="GO" id="GO:0016020">
    <property type="term" value="C:membrane"/>
    <property type="evidence" value="ECO:0007669"/>
    <property type="project" value="UniProtKB-SubCell"/>
</dbReference>
<feature type="transmembrane region" description="Helical" evidence="6">
    <location>
        <begin position="165"/>
        <end position="182"/>
    </location>
</feature>
<dbReference type="InterPro" id="IPR001727">
    <property type="entry name" value="GDT1-like"/>
</dbReference>
<dbReference type="PANTHER" id="PTHR12608:SF1">
    <property type="entry name" value="TRANSMEMBRANE PROTEIN 165"/>
    <property type="match status" value="1"/>
</dbReference>
<proteinExistence type="inferred from homology"/>
<dbReference type="Pfam" id="PF01169">
    <property type="entry name" value="GDT1"/>
    <property type="match status" value="2"/>
</dbReference>
<feature type="transmembrane region" description="Helical" evidence="6">
    <location>
        <begin position="132"/>
        <end position="153"/>
    </location>
</feature>
<keyword evidence="5 6" id="KW-0472">Membrane</keyword>
<dbReference type="STRING" id="314283.MED297_15040"/>
<evidence type="ECO:0000313" key="8">
    <source>
        <dbReference type="Proteomes" id="UP000005953"/>
    </source>
</evidence>
<dbReference type="EMBL" id="AAOE01000019">
    <property type="protein sequence ID" value="EAR08548.1"/>
    <property type="molecule type" value="Genomic_DNA"/>
</dbReference>
<keyword evidence="8" id="KW-1185">Reference proteome</keyword>
<dbReference type="Proteomes" id="UP000005953">
    <property type="component" value="Unassembled WGS sequence"/>
</dbReference>
<feature type="transmembrane region" description="Helical" evidence="6">
    <location>
        <begin position="96"/>
        <end position="112"/>
    </location>
</feature>
<evidence type="ECO:0000256" key="6">
    <source>
        <dbReference type="RuleBase" id="RU365102"/>
    </source>
</evidence>
<name>A4BH49_9GAMM</name>
<reference evidence="7 8" key="1">
    <citation type="submission" date="2006-02" db="EMBL/GenBank/DDBJ databases">
        <authorList>
            <person name="Pinhassi J."/>
            <person name="Pedros-Alio C."/>
            <person name="Ferriera S."/>
            <person name="Johnson J."/>
            <person name="Kravitz S."/>
            <person name="Halpern A."/>
            <person name="Remington K."/>
            <person name="Beeson K."/>
            <person name="Tran B."/>
            <person name="Rogers Y.-H."/>
            <person name="Friedman R."/>
            <person name="Venter J.C."/>
        </authorList>
    </citation>
    <scope>NUCLEOTIDE SEQUENCE [LARGE SCALE GENOMIC DNA]</scope>
    <source>
        <strain evidence="7 8">MED297</strain>
    </source>
</reference>
<dbReference type="RefSeq" id="WP_008043079.1">
    <property type="nucleotide sequence ID" value="NZ_CH724150.1"/>
</dbReference>
<keyword evidence="4 6" id="KW-1133">Transmembrane helix</keyword>
<evidence type="ECO:0000256" key="2">
    <source>
        <dbReference type="ARBA" id="ARBA00009190"/>
    </source>
</evidence>
<sequence>MDAFFTSTLTVALAEIGDKTQLLSLFLAARFRNKWGIVAGILVATLANHAVSAWLGDWLGQFLTSQLGQWLIGGSFIALGLWLLIPDKDDSDDSRFLQFGAFTASVVLFFLAEIGDKTQIATVLLGAQFESVLWVTAGTTLGMLIANIPVVFAGHHLMNRIPLNVTRWLAATAFVAVGLLQIF</sequence>
<protein>
    <recommendedName>
        <fullName evidence="6">GDT1 family protein</fullName>
    </recommendedName>
</protein>
<comment type="similarity">
    <text evidence="2 6">Belongs to the GDT1 family.</text>
</comment>
<evidence type="ECO:0000256" key="3">
    <source>
        <dbReference type="ARBA" id="ARBA00022692"/>
    </source>
</evidence>
<accession>A4BH49</accession>
<comment type="caution">
    <text evidence="7">The sequence shown here is derived from an EMBL/GenBank/DDBJ whole genome shotgun (WGS) entry which is preliminary data.</text>
</comment>
<comment type="subcellular location">
    <subcellularLocation>
        <location evidence="1 6">Membrane</location>
        <topology evidence="1 6">Multi-pass membrane protein</topology>
    </subcellularLocation>
</comment>
<evidence type="ECO:0000256" key="4">
    <source>
        <dbReference type="ARBA" id="ARBA00022989"/>
    </source>
</evidence>
<dbReference type="HOGENOM" id="CLU_040186_2_1_6"/>
<evidence type="ECO:0000256" key="1">
    <source>
        <dbReference type="ARBA" id="ARBA00004141"/>
    </source>
</evidence>
<organism evidence="7 8">
    <name type="scientific">Reinekea blandensis MED297</name>
    <dbReference type="NCBI Taxonomy" id="314283"/>
    <lineage>
        <taxon>Bacteria</taxon>
        <taxon>Pseudomonadati</taxon>
        <taxon>Pseudomonadota</taxon>
        <taxon>Gammaproteobacteria</taxon>
        <taxon>Oceanospirillales</taxon>
        <taxon>Saccharospirillaceae</taxon>
        <taxon>Reinekea</taxon>
    </lineage>
</organism>
<evidence type="ECO:0000256" key="5">
    <source>
        <dbReference type="ARBA" id="ARBA00023136"/>
    </source>
</evidence>
<dbReference type="OrthoDB" id="9801356at2"/>